<feature type="region of interest" description="Disordered" evidence="1">
    <location>
        <begin position="78"/>
        <end position="98"/>
    </location>
</feature>
<dbReference type="EMBL" id="AP015029">
    <property type="protein sequence ID" value="BAW22298.1"/>
    <property type="molecule type" value="Genomic_DNA"/>
</dbReference>
<evidence type="ECO:0000313" key="2">
    <source>
        <dbReference type="EMBL" id="BAW22298.1"/>
    </source>
</evidence>
<dbReference type="AlphaFoldDB" id="A0A1L7N9Z7"/>
<protein>
    <submittedName>
        <fullName evidence="2">CrfX protein</fullName>
    </submittedName>
</protein>
<reference evidence="2 3" key="1">
    <citation type="submission" date="2015-11" db="EMBL/GenBank/DDBJ databases">
        <title>Complete genome sequencing of a biphenyl-degrading bacterium, Pseudomonas putida KF715 (=NBRC110667).</title>
        <authorList>
            <person name="Suenaga H."/>
            <person name="Fujihara N."/>
            <person name="Watanabe T."/>
            <person name="Hirose J."/>
            <person name="Kimura N."/>
            <person name="Yamazoe A."/>
            <person name="Hosoyama A."/>
            <person name="Shimodaira J."/>
            <person name="Furukawa K."/>
        </authorList>
    </citation>
    <scope>NUCLEOTIDE SEQUENCE [LARGE SCALE GENOMIC DNA]</scope>
    <source>
        <strain evidence="2 3">KF715</strain>
    </source>
</reference>
<name>A0A1L7N9Z7_PSEPU</name>
<proteinExistence type="predicted"/>
<evidence type="ECO:0000256" key="1">
    <source>
        <dbReference type="SAM" id="MobiDB-lite"/>
    </source>
</evidence>
<sequence>MLTLREVHMHDPFEESLRDLLKASPSGNDRDDLDDAACLGRVLKTANRQVGAGDLFSLLGRWSQALLIAVNNGSAHVAPVRRHSSRNAASGSKADKAD</sequence>
<gene>
    <name evidence="2" type="ORF">KF715C_ch17250</name>
</gene>
<evidence type="ECO:0000313" key="3">
    <source>
        <dbReference type="Proteomes" id="UP000218731"/>
    </source>
</evidence>
<accession>A0A1L7N9Z7</accession>
<organism evidence="2 3">
    <name type="scientific">Pseudomonas putida</name>
    <name type="common">Arthrobacter siderocapsulatus</name>
    <dbReference type="NCBI Taxonomy" id="303"/>
    <lineage>
        <taxon>Bacteria</taxon>
        <taxon>Pseudomonadati</taxon>
        <taxon>Pseudomonadota</taxon>
        <taxon>Gammaproteobacteria</taxon>
        <taxon>Pseudomonadales</taxon>
        <taxon>Pseudomonadaceae</taxon>
        <taxon>Pseudomonas</taxon>
    </lineage>
</organism>
<dbReference type="Proteomes" id="UP000218731">
    <property type="component" value="Chromosome 1"/>
</dbReference>